<keyword evidence="1" id="KW-0812">Transmembrane</keyword>
<keyword evidence="4" id="KW-1185">Reference proteome</keyword>
<protein>
    <submittedName>
        <fullName evidence="3">Alpha/beta fold hydrolase</fullName>
    </submittedName>
</protein>
<dbReference type="Gene3D" id="3.40.50.1820">
    <property type="entry name" value="alpha/beta hydrolase"/>
    <property type="match status" value="1"/>
</dbReference>
<keyword evidence="1" id="KW-0472">Membrane</keyword>
<sequence length="247" mass="28405">MKFLTYGNKDNKSLLFIHGLASSANLCFGGLLPYLKEYYVILVELDGHCQSDLNDLESMEKELFIIENYILKDLKGNLYGLCGFSMGGTLAVDLISRGNIRVKKVLLDAPITAKLGRKAYSFTQAFIIGTYMIKKSIPISKFMIDWLMGKDNDSVIEMTYKKISKKSIKNVCKYIFHYQINENLRNFHKPVLFWRGSQEQVPEISQDNLMKYLPQMKVEIFEGKGHGQYLHEHPAAYAKKLKAFFKD</sequence>
<dbReference type="EMBL" id="JBGMEF010000015">
    <property type="protein sequence ID" value="MFO3666751.1"/>
    <property type="molecule type" value="Genomic_DNA"/>
</dbReference>
<feature type="domain" description="AB hydrolase-1" evidence="2">
    <location>
        <begin position="14"/>
        <end position="239"/>
    </location>
</feature>
<dbReference type="RefSeq" id="WP_410035333.1">
    <property type="nucleotide sequence ID" value="NZ_JBGMEF010000015.1"/>
</dbReference>
<dbReference type="Proteomes" id="UP001637994">
    <property type="component" value="Unassembled WGS sequence"/>
</dbReference>
<proteinExistence type="predicted"/>
<dbReference type="Pfam" id="PF12697">
    <property type="entry name" value="Abhydrolase_6"/>
    <property type="match status" value="1"/>
</dbReference>
<keyword evidence="1" id="KW-1133">Transmembrane helix</keyword>
<evidence type="ECO:0000313" key="4">
    <source>
        <dbReference type="Proteomes" id="UP001637994"/>
    </source>
</evidence>
<reference evidence="3 4" key="1">
    <citation type="journal article" date="2025" name="Anaerobe">
        <title>Description of Anaerococcus kampingiae sp. nov., Anaerococcus groningensis sp. nov., Anaerococcus martiniensis sp. nov., and Anaerococcus cruorum sp. nov., isolated from human clinical specimens.</title>
        <authorList>
            <person name="Boiten K.E."/>
            <person name="Meijer J."/>
            <person name="van Wezel E.M."/>
            <person name="Veloo A.C.M."/>
        </authorList>
    </citation>
    <scope>NUCLEOTIDE SEQUENCE [LARGE SCALE GENOMIC DNA]</scope>
    <source>
        <strain evidence="3 4">ENR0874</strain>
    </source>
</reference>
<organism evidence="3 4">
    <name type="scientific">Anaerococcus kampingae</name>
    <dbReference type="NCBI Taxonomy" id="3115614"/>
    <lineage>
        <taxon>Bacteria</taxon>
        <taxon>Bacillati</taxon>
        <taxon>Bacillota</taxon>
        <taxon>Tissierellia</taxon>
        <taxon>Tissierellales</taxon>
        <taxon>Peptoniphilaceae</taxon>
        <taxon>Anaerococcus</taxon>
    </lineage>
</organism>
<feature type="transmembrane region" description="Helical" evidence="1">
    <location>
        <begin position="12"/>
        <end position="35"/>
    </location>
</feature>
<gene>
    <name evidence="3" type="ORF">ACCQ42_03075</name>
</gene>
<evidence type="ECO:0000256" key="1">
    <source>
        <dbReference type="SAM" id="Phobius"/>
    </source>
</evidence>
<dbReference type="InterPro" id="IPR029058">
    <property type="entry name" value="AB_hydrolase_fold"/>
</dbReference>
<dbReference type="PANTHER" id="PTHR43798:SF33">
    <property type="entry name" value="HYDROLASE, PUTATIVE (AFU_ORTHOLOGUE AFUA_2G14860)-RELATED"/>
    <property type="match status" value="1"/>
</dbReference>
<name>A0ABW9MD84_9FIRM</name>
<dbReference type="SUPFAM" id="SSF53474">
    <property type="entry name" value="alpha/beta-Hydrolases"/>
    <property type="match status" value="1"/>
</dbReference>
<evidence type="ECO:0000313" key="3">
    <source>
        <dbReference type="EMBL" id="MFO3666751.1"/>
    </source>
</evidence>
<evidence type="ECO:0000259" key="2">
    <source>
        <dbReference type="Pfam" id="PF12697"/>
    </source>
</evidence>
<keyword evidence="3" id="KW-0378">Hydrolase</keyword>
<accession>A0ABW9MD84</accession>
<dbReference type="InterPro" id="IPR050266">
    <property type="entry name" value="AB_hydrolase_sf"/>
</dbReference>
<dbReference type="GO" id="GO:0016787">
    <property type="term" value="F:hydrolase activity"/>
    <property type="evidence" value="ECO:0007669"/>
    <property type="project" value="UniProtKB-KW"/>
</dbReference>
<comment type="caution">
    <text evidence="3">The sequence shown here is derived from an EMBL/GenBank/DDBJ whole genome shotgun (WGS) entry which is preliminary data.</text>
</comment>
<dbReference type="InterPro" id="IPR000073">
    <property type="entry name" value="AB_hydrolase_1"/>
</dbReference>
<dbReference type="PANTHER" id="PTHR43798">
    <property type="entry name" value="MONOACYLGLYCEROL LIPASE"/>
    <property type="match status" value="1"/>
</dbReference>